<feature type="transmembrane region" description="Helical" evidence="2">
    <location>
        <begin position="61"/>
        <end position="78"/>
    </location>
</feature>
<name>A0AAV2H9J8_LYMST</name>
<dbReference type="Proteomes" id="UP001497497">
    <property type="component" value="Unassembled WGS sequence"/>
</dbReference>
<evidence type="ECO:0000313" key="3">
    <source>
        <dbReference type="EMBL" id="CAL1528896.1"/>
    </source>
</evidence>
<evidence type="ECO:0000256" key="1">
    <source>
        <dbReference type="SAM" id="MobiDB-lite"/>
    </source>
</evidence>
<protein>
    <submittedName>
        <fullName evidence="3">Uncharacterized protein</fullName>
    </submittedName>
</protein>
<keyword evidence="2" id="KW-0472">Membrane</keyword>
<keyword evidence="2" id="KW-0812">Transmembrane</keyword>
<dbReference type="EMBL" id="CAXITT010000040">
    <property type="protein sequence ID" value="CAL1528896.1"/>
    <property type="molecule type" value="Genomic_DNA"/>
</dbReference>
<comment type="caution">
    <text evidence="3">The sequence shown here is derived from an EMBL/GenBank/DDBJ whole genome shotgun (WGS) entry which is preliminary data.</text>
</comment>
<proteinExistence type="predicted"/>
<accession>A0AAV2H9J8</accession>
<gene>
    <name evidence="3" type="ORF">GSLYS_00003066001</name>
</gene>
<keyword evidence="4" id="KW-1185">Reference proteome</keyword>
<feature type="transmembrane region" description="Helical" evidence="2">
    <location>
        <begin position="115"/>
        <end position="138"/>
    </location>
</feature>
<sequence>MTRQRRRLAPSPGRMNSYCCRASREAQGDRRQTPQGARLLGRTDRTTESCRGAAQHTSVRTMLFTGLSLSLWIYPVLVDGQVNTTRSHDENITINANKELPADITCFDCDVSGRIAGAVIGSLIGGLILGAALTYLYFNKRGLTYRGEPMPPKDYDVSDVHFDVNRNDEVAYDNGAEVSVDTKGVKGHKKLERLAKATPTAPVDIEIPSVATPLILSYDSPGEDNPAVVITPSSNKSLVESNPLGDMYSNQGQGIALNQPYEALDIIPEEVEYENSRCNDYEQVLMEVPESA</sequence>
<organism evidence="3 4">
    <name type="scientific">Lymnaea stagnalis</name>
    <name type="common">Great pond snail</name>
    <name type="synonym">Helix stagnalis</name>
    <dbReference type="NCBI Taxonomy" id="6523"/>
    <lineage>
        <taxon>Eukaryota</taxon>
        <taxon>Metazoa</taxon>
        <taxon>Spiralia</taxon>
        <taxon>Lophotrochozoa</taxon>
        <taxon>Mollusca</taxon>
        <taxon>Gastropoda</taxon>
        <taxon>Heterobranchia</taxon>
        <taxon>Euthyneura</taxon>
        <taxon>Panpulmonata</taxon>
        <taxon>Hygrophila</taxon>
        <taxon>Lymnaeoidea</taxon>
        <taxon>Lymnaeidae</taxon>
        <taxon>Lymnaea</taxon>
    </lineage>
</organism>
<reference evidence="3 4" key="1">
    <citation type="submission" date="2024-04" db="EMBL/GenBank/DDBJ databases">
        <authorList>
            <consortium name="Genoscope - CEA"/>
            <person name="William W."/>
        </authorList>
    </citation>
    <scope>NUCLEOTIDE SEQUENCE [LARGE SCALE GENOMIC DNA]</scope>
</reference>
<feature type="compositionally biased region" description="Basic and acidic residues" evidence="1">
    <location>
        <begin position="23"/>
        <end position="32"/>
    </location>
</feature>
<evidence type="ECO:0000256" key="2">
    <source>
        <dbReference type="SAM" id="Phobius"/>
    </source>
</evidence>
<evidence type="ECO:0000313" key="4">
    <source>
        <dbReference type="Proteomes" id="UP001497497"/>
    </source>
</evidence>
<keyword evidence="2" id="KW-1133">Transmembrane helix</keyword>
<dbReference type="AlphaFoldDB" id="A0AAV2H9J8"/>
<feature type="region of interest" description="Disordered" evidence="1">
    <location>
        <begin position="23"/>
        <end position="47"/>
    </location>
</feature>